<name>A0A377R4A0_9NEIS</name>
<gene>
    <name evidence="2" type="ORF">NCTC13336_02059</name>
</gene>
<evidence type="ECO:0000313" key="2">
    <source>
        <dbReference type="EMBL" id="STR03163.1"/>
    </source>
</evidence>
<sequence>MPLTRRQFLASSAVMAAASAASWRLWRPQLPPVTVSRPGLPLGHALRDGGLPARPSRTVRCDTLILGSGAAALSALWYLVRHGKRDILLAEGLERNGNNAGFYHTGLAAPTGAHYLALPSQESTYVRQMLADLGIMANGVFNETDLVHAPQERLLYRGKWQEHLLPQNDADSRRFFALTGRLKTAYGSDGRKIFAIPVALSSQDGNWRRLDTLTFARWLQNEGYRSPTLLWYLDYCCRDDYGRGIADVSAFAGLHYFCARGQHADTVLTWPDGLAHLSEALRRHCGLRPLAAPPQGSEWHFDTPASWDASAVKIEKRGGRVSVLLRHNANGDTVLADARQVICAIPPEVAAHIVADAAQYGLRPSETAPWLVGNFILNRFPKERGESGPAWDNVVFGSPHLGYVAAGNQLIRTAKPPRTVFTSYTAPNHDTERNIRRHLLEAGSGDLLHYAAHDLLQAYGSGFWRSVEAVFLTVRGHGMAVPRPGYLTDPALLRLRQNRPPLVFAHSGMSGYSVFEEAAYWGVEAARQTIEAV</sequence>
<dbReference type="OrthoDB" id="127573at2"/>
<feature type="chain" id="PRO_5016871519" description="Protoporphyrinogen oxidase" evidence="1">
    <location>
        <begin position="17"/>
        <end position="533"/>
    </location>
</feature>
<evidence type="ECO:0000313" key="3">
    <source>
        <dbReference type="Proteomes" id="UP000254293"/>
    </source>
</evidence>
<protein>
    <recommendedName>
        <fullName evidence="4">Protoporphyrinogen oxidase</fullName>
    </recommendedName>
</protein>
<dbReference type="RefSeq" id="WP_115309062.1">
    <property type="nucleotide sequence ID" value="NZ_UGJJ01000003.1"/>
</dbReference>
<dbReference type="PROSITE" id="PS51318">
    <property type="entry name" value="TAT"/>
    <property type="match status" value="1"/>
</dbReference>
<keyword evidence="1" id="KW-0732">Signal</keyword>
<feature type="signal peptide" evidence="1">
    <location>
        <begin position="1"/>
        <end position="16"/>
    </location>
</feature>
<dbReference type="InterPro" id="IPR006311">
    <property type="entry name" value="TAT_signal"/>
</dbReference>
<reference evidence="2 3" key="1">
    <citation type="submission" date="2018-06" db="EMBL/GenBank/DDBJ databases">
        <authorList>
            <consortium name="Pathogen Informatics"/>
            <person name="Doyle S."/>
        </authorList>
    </citation>
    <scope>NUCLEOTIDE SEQUENCE [LARGE SCALE GENOMIC DNA]</scope>
    <source>
        <strain evidence="2 3">NCTC13336</strain>
    </source>
</reference>
<dbReference type="SUPFAM" id="SSF51905">
    <property type="entry name" value="FAD/NAD(P)-binding domain"/>
    <property type="match status" value="1"/>
</dbReference>
<evidence type="ECO:0008006" key="4">
    <source>
        <dbReference type="Google" id="ProtNLM"/>
    </source>
</evidence>
<evidence type="ECO:0000256" key="1">
    <source>
        <dbReference type="SAM" id="SignalP"/>
    </source>
</evidence>
<dbReference type="Proteomes" id="UP000254293">
    <property type="component" value="Unassembled WGS sequence"/>
</dbReference>
<proteinExistence type="predicted"/>
<dbReference type="InterPro" id="IPR036188">
    <property type="entry name" value="FAD/NAD-bd_sf"/>
</dbReference>
<keyword evidence="3" id="KW-1185">Reference proteome</keyword>
<organism evidence="2 3">
    <name type="scientific">Kingella potus</name>
    <dbReference type="NCBI Taxonomy" id="265175"/>
    <lineage>
        <taxon>Bacteria</taxon>
        <taxon>Pseudomonadati</taxon>
        <taxon>Pseudomonadota</taxon>
        <taxon>Betaproteobacteria</taxon>
        <taxon>Neisseriales</taxon>
        <taxon>Neisseriaceae</taxon>
        <taxon>Kingella</taxon>
    </lineage>
</organism>
<dbReference type="Pfam" id="PF13450">
    <property type="entry name" value="NAD_binding_8"/>
    <property type="match status" value="1"/>
</dbReference>
<accession>A0A377R4A0</accession>
<dbReference type="AlphaFoldDB" id="A0A377R4A0"/>
<dbReference type="EMBL" id="UGJJ01000003">
    <property type="protein sequence ID" value="STR03163.1"/>
    <property type="molecule type" value="Genomic_DNA"/>
</dbReference>
<dbReference type="Gene3D" id="3.50.50.60">
    <property type="entry name" value="FAD/NAD(P)-binding domain"/>
    <property type="match status" value="1"/>
</dbReference>